<accession>A0AAV1IJA1</accession>
<dbReference type="PRINTS" id="PR00411">
    <property type="entry name" value="PNDRDTASEI"/>
</dbReference>
<evidence type="ECO:0000256" key="3">
    <source>
        <dbReference type="ARBA" id="ARBA00022630"/>
    </source>
</evidence>
<feature type="domain" description="FAD/NAD(P)-binding" evidence="9">
    <location>
        <begin position="6"/>
        <end position="315"/>
    </location>
</feature>
<evidence type="ECO:0000256" key="2">
    <source>
        <dbReference type="ARBA" id="ARBA00006442"/>
    </source>
</evidence>
<dbReference type="Gene3D" id="3.50.50.60">
    <property type="entry name" value="FAD/NAD(P)-binding domain"/>
    <property type="match status" value="2"/>
</dbReference>
<dbReference type="SUPFAM" id="SSF51905">
    <property type="entry name" value="FAD/NAD(P)-binding domain"/>
    <property type="match status" value="1"/>
</dbReference>
<dbReference type="GO" id="GO:0016656">
    <property type="term" value="F:monodehydroascorbate reductase (NADH) activity"/>
    <property type="evidence" value="ECO:0007669"/>
    <property type="project" value="UniProtKB-EC"/>
</dbReference>
<evidence type="ECO:0000259" key="10">
    <source>
        <dbReference type="Pfam" id="PF21791"/>
    </source>
</evidence>
<evidence type="ECO:0000313" key="12">
    <source>
        <dbReference type="Proteomes" id="UP001314263"/>
    </source>
</evidence>
<evidence type="ECO:0000313" key="11">
    <source>
        <dbReference type="EMBL" id="CAK0787209.1"/>
    </source>
</evidence>
<dbReference type="InterPro" id="IPR036188">
    <property type="entry name" value="FAD/NAD-bd_sf"/>
</dbReference>
<comment type="cofactor">
    <cofactor evidence="1">
        <name>FAD</name>
        <dbReference type="ChEBI" id="CHEBI:57692"/>
    </cofactor>
</comment>
<evidence type="ECO:0000256" key="7">
    <source>
        <dbReference type="ARBA" id="ARBA00038920"/>
    </source>
</evidence>
<evidence type="ECO:0000256" key="1">
    <source>
        <dbReference type="ARBA" id="ARBA00001974"/>
    </source>
</evidence>
<keyword evidence="5" id="KW-0560">Oxidoreductase</keyword>
<reference evidence="11 12" key="1">
    <citation type="submission" date="2023-10" db="EMBL/GenBank/DDBJ databases">
        <authorList>
            <person name="Maclean D."/>
            <person name="Macfadyen A."/>
        </authorList>
    </citation>
    <scope>NUCLEOTIDE SEQUENCE [LARGE SCALE GENOMIC DNA]</scope>
</reference>
<sequence>MAASNYKYVVLGGGNASGYAADEFLKRGVGKGELAVITEEPVPAYERPALSKAYLFPDKPARLPGFHTTVGGGGEKHDLSWYGEKGVDYKLNTKITAVDAKAKTLTAESGDSISYEKLILATGARPIYLSDFGTKGADLKGLYYLRNVVDADALVAAIGEAKKKSNKATVIGGGYIGMETAAGLNKNGLDVTLVFPEKHLMERLFTPEVAQFYEKYYTDKGITLKSGSLATEFEGKDGVVTTTVLKSGEKIESDLVVVGVGAKPNIELLKGQVDMLEDKPGGVKVNSKLQTSNPDIYAIGDVAAFPINKYGLNKLMRQEHVANCRQSAKHAVSAIMDPATPDYDYLPFFYSRIFDLGWQFYGTNEGASPVFFGDASSKKFGTYFVKDGKVVGAFLEGGSNEENDAMKKAAVTQPSAPENLGSEGLAFASKL</sequence>
<dbReference type="EC" id="1.6.5.4" evidence="7"/>
<dbReference type="SUPFAM" id="SSF55424">
    <property type="entry name" value="FAD/NAD-linked reductases, dimerisation (C-terminal) domain"/>
    <property type="match status" value="1"/>
</dbReference>
<organism evidence="11 12">
    <name type="scientific">Coccomyxa viridis</name>
    <dbReference type="NCBI Taxonomy" id="1274662"/>
    <lineage>
        <taxon>Eukaryota</taxon>
        <taxon>Viridiplantae</taxon>
        <taxon>Chlorophyta</taxon>
        <taxon>core chlorophytes</taxon>
        <taxon>Trebouxiophyceae</taxon>
        <taxon>Trebouxiophyceae incertae sedis</taxon>
        <taxon>Coccomyxaceae</taxon>
        <taxon>Coccomyxa</taxon>
    </lineage>
</organism>
<dbReference type="Pfam" id="PF21791">
    <property type="entry name" value="MDHAR3-like_C"/>
    <property type="match status" value="1"/>
</dbReference>
<keyword evidence="6" id="KW-0520">NAD</keyword>
<evidence type="ECO:0000259" key="9">
    <source>
        <dbReference type="Pfam" id="PF07992"/>
    </source>
</evidence>
<evidence type="ECO:0000256" key="4">
    <source>
        <dbReference type="ARBA" id="ARBA00022827"/>
    </source>
</evidence>
<protein>
    <recommendedName>
        <fullName evidence="7">monodehydroascorbate reductase (NADH)</fullName>
        <ecNumber evidence="7">1.6.5.4</ecNumber>
    </recommendedName>
</protein>
<dbReference type="Gene3D" id="3.30.390.30">
    <property type="match status" value="1"/>
</dbReference>
<gene>
    <name evidence="11" type="ORF">CVIRNUC_010425</name>
</gene>
<evidence type="ECO:0000256" key="8">
    <source>
        <dbReference type="SAM" id="MobiDB-lite"/>
    </source>
</evidence>
<dbReference type="InterPro" id="IPR023753">
    <property type="entry name" value="FAD/NAD-binding_dom"/>
</dbReference>
<evidence type="ECO:0000256" key="5">
    <source>
        <dbReference type="ARBA" id="ARBA00023002"/>
    </source>
</evidence>
<dbReference type="GO" id="GO:0005737">
    <property type="term" value="C:cytoplasm"/>
    <property type="evidence" value="ECO:0007669"/>
    <property type="project" value="TreeGrafter"/>
</dbReference>
<evidence type="ECO:0000256" key="6">
    <source>
        <dbReference type="ARBA" id="ARBA00023027"/>
    </source>
</evidence>
<dbReference type="PANTHER" id="PTHR43557">
    <property type="entry name" value="APOPTOSIS-INDUCING FACTOR 1"/>
    <property type="match status" value="1"/>
</dbReference>
<feature type="region of interest" description="Disordered" evidence="8">
    <location>
        <begin position="412"/>
        <end position="431"/>
    </location>
</feature>
<dbReference type="EMBL" id="CAUYUE010000016">
    <property type="protein sequence ID" value="CAK0787209.1"/>
    <property type="molecule type" value="Genomic_DNA"/>
</dbReference>
<dbReference type="Proteomes" id="UP001314263">
    <property type="component" value="Unassembled WGS sequence"/>
</dbReference>
<proteinExistence type="inferred from homology"/>
<dbReference type="InterPro" id="IPR016156">
    <property type="entry name" value="FAD/NAD-linked_Rdtase_dimer_sf"/>
</dbReference>
<dbReference type="InterPro" id="IPR050446">
    <property type="entry name" value="FAD-oxidoreductase/Apoptosis"/>
</dbReference>
<dbReference type="AlphaFoldDB" id="A0AAV1IJA1"/>
<name>A0AAV1IJA1_9CHLO</name>
<keyword evidence="4" id="KW-0274">FAD</keyword>
<comment type="similarity">
    <text evidence="2">Belongs to the FAD-dependent oxidoreductase family.</text>
</comment>
<keyword evidence="12" id="KW-1185">Reference proteome</keyword>
<dbReference type="Pfam" id="PF07992">
    <property type="entry name" value="Pyr_redox_2"/>
    <property type="match status" value="1"/>
</dbReference>
<dbReference type="InterPro" id="IPR048618">
    <property type="entry name" value="MDHAR3-like_C"/>
</dbReference>
<dbReference type="PANTHER" id="PTHR43557:SF2">
    <property type="entry name" value="RIESKE DOMAIN-CONTAINING PROTEIN-RELATED"/>
    <property type="match status" value="1"/>
</dbReference>
<keyword evidence="3" id="KW-0285">Flavoprotein</keyword>
<dbReference type="PRINTS" id="PR00368">
    <property type="entry name" value="FADPNR"/>
</dbReference>
<feature type="domain" description="Monodehydroascorbate reductase 3-like C-terminal" evidence="10">
    <location>
        <begin position="346"/>
        <end position="428"/>
    </location>
</feature>
<comment type="caution">
    <text evidence="11">The sequence shown here is derived from an EMBL/GenBank/DDBJ whole genome shotgun (WGS) entry which is preliminary data.</text>
</comment>